<dbReference type="Proteomes" id="UP000294933">
    <property type="component" value="Unassembled WGS sequence"/>
</dbReference>
<evidence type="ECO:0000256" key="3">
    <source>
        <dbReference type="ARBA" id="ARBA00022630"/>
    </source>
</evidence>
<reference evidence="10 11" key="1">
    <citation type="submission" date="2018-06" db="EMBL/GenBank/DDBJ databases">
        <title>A transcriptomic atlas of mushroom development highlights an independent origin of complex multicellularity.</title>
        <authorList>
            <consortium name="DOE Joint Genome Institute"/>
            <person name="Krizsan K."/>
            <person name="Almasi E."/>
            <person name="Merenyi Z."/>
            <person name="Sahu N."/>
            <person name="Viragh M."/>
            <person name="Koszo T."/>
            <person name="Mondo S."/>
            <person name="Kiss B."/>
            <person name="Balint B."/>
            <person name="Kues U."/>
            <person name="Barry K."/>
            <person name="Hegedus J.C."/>
            <person name="Henrissat B."/>
            <person name="Johnson J."/>
            <person name="Lipzen A."/>
            <person name="Ohm R."/>
            <person name="Nagy I."/>
            <person name="Pangilinan J."/>
            <person name="Yan J."/>
            <person name="Xiong Y."/>
            <person name="Grigoriev I.V."/>
            <person name="Hibbett D.S."/>
            <person name="Nagy L.G."/>
        </authorList>
    </citation>
    <scope>NUCLEOTIDE SEQUENCE [LARGE SCALE GENOMIC DNA]</scope>
    <source>
        <strain evidence="10 11">SZMC22713</strain>
    </source>
</reference>
<evidence type="ECO:0000259" key="8">
    <source>
        <dbReference type="PROSITE" id="PS00623"/>
    </source>
</evidence>
<dbReference type="EMBL" id="ML170301">
    <property type="protein sequence ID" value="TDL14893.1"/>
    <property type="molecule type" value="Genomic_DNA"/>
</dbReference>
<dbReference type="SUPFAM" id="SSF51905">
    <property type="entry name" value="FAD/NAD(P)-binding domain"/>
    <property type="match status" value="1"/>
</dbReference>
<dbReference type="InterPro" id="IPR036188">
    <property type="entry name" value="FAD/NAD-bd_sf"/>
</dbReference>
<comment type="cofactor">
    <cofactor evidence="1">
        <name>FAD</name>
        <dbReference type="ChEBI" id="CHEBI:57692"/>
    </cofactor>
</comment>
<feature type="domain" description="Glucose-methanol-choline oxidoreductase N-terminal" evidence="9">
    <location>
        <begin position="230"/>
        <end position="244"/>
    </location>
</feature>
<dbReference type="PANTHER" id="PTHR11552">
    <property type="entry name" value="GLUCOSE-METHANOL-CHOLINE GMC OXIDOREDUCTASE"/>
    <property type="match status" value="1"/>
</dbReference>
<accession>A0A4Y7PHE4</accession>
<evidence type="ECO:0000256" key="2">
    <source>
        <dbReference type="ARBA" id="ARBA00010790"/>
    </source>
</evidence>
<dbReference type="PROSITE" id="PS00624">
    <property type="entry name" value="GMC_OXRED_2"/>
    <property type="match status" value="1"/>
</dbReference>
<feature type="domain" description="Glucose-methanol-choline oxidoreductase N-terminal" evidence="8">
    <location>
        <begin position="111"/>
        <end position="134"/>
    </location>
</feature>
<dbReference type="InterPro" id="IPR000172">
    <property type="entry name" value="GMC_OxRdtase_N"/>
</dbReference>
<gene>
    <name evidence="10" type="ORF">BD410DRAFT_857190</name>
</gene>
<keyword evidence="11" id="KW-1185">Reference proteome</keyword>
<evidence type="ECO:0000259" key="9">
    <source>
        <dbReference type="PROSITE" id="PS00624"/>
    </source>
</evidence>
<feature type="active site" description="Proton donor" evidence="5">
    <location>
        <position position="455"/>
    </location>
</feature>
<comment type="similarity">
    <text evidence="2 6">Belongs to the GMC oxidoreductase family.</text>
</comment>
<dbReference type="OrthoDB" id="269227at2759"/>
<dbReference type="GO" id="GO:0016614">
    <property type="term" value="F:oxidoreductase activity, acting on CH-OH group of donors"/>
    <property type="evidence" value="ECO:0007669"/>
    <property type="project" value="InterPro"/>
</dbReference>
<sequence length="522" mass="56391">MRTFFKLASLLPLAAQIRLCGAALYTSSADLPSKTYDFVIVGAGAAGAVVANRLSEEHFTVLLLEAGSITADNINAVVPLYEILGVPADFWNYTTTAQPGLNNRVTSYARGRGLGGSTAVNGMLYSRGTPEDYNRFAKYTGDDRWSYESIRPYISKNEKWTVPANRHNISGQYDPAIHSSEGITSVSLASFPHPTDERVLRTAAEFPEEFPLLLDVNGGHAKGIVILSAGAIGSPQILLNSGIGDFQELSAVGVQPLVNLPGVGKNLSDHPLVFLKFRVNTTDTWDDLWRNQTYANESFQLWKTKRTGPLADTLPGHIMWSRLSNEILKNFTDPAAGPNTPHIEVINGWTVPVTTLPAGQYFITLGVNTLTPLSRGSIRLNSSNPLESPIIDPAFLTHDFDATATVAALRLGLEFLDKPAWREIIIGPVVEGISLAATDATLKQFVRDNAATNGHPVGTASMSPFGASFGVVDPDLRMKGVTGLRVIDASVMPFVPSAHTMAPSYFVAERGADFVKEAWLHA</sequence>
<organism evidence="10 11">
    <name type="scientific">Rickenella mellea</name>
    <dbReference type="NCBI Taxonomy" id="50990"/>
    <lineage>
        <taxon>Eukaryota</taxon>
        <taxon>Fungi</taxon>
        <taxon>Dikarya</taxon>
        <taxon>Basidiomycota</taxon>
        <taxon>Agaricomycotina</taxon>
        <taxon>Agaricomycetes</taxon>
        <taxon>Hymenochaetales</taxon>
        <taxon>Rickenellaceae</taxon>
        <taxon>Rickenella</taxon>
    </lineage>
</organism>
<dbReference type="GO" id="GO:0050660">
    <property type="term" value="F:flavin adenine dinucleotide binding"/>
    <property type="evidence" value="ECO:0007669"/>
    <property type="project" value="InterPro"/>
</dbReference>
<dbReference type="PIRSF" id="PIRSF000137">
    <property type="entry name" value="Alcohol_oxidase"/>
    <property type="match status" value="1"/>
</dbReference>
<dbReference type="InterPro" id="IPR007867">
    <property type="entry name" value="GMC_OxRtase_C"/>
</dbReference>
<dbReference type="Pfam" id="PF05199">
    <property type="entry name" value="GMC_oxred_C"/>
    <property type="match status" value="1"/>
</dbReference>
<dbReference type="Gene3D" id="3.30.560.10">
    <property type="entry name" value="Glucose Oxidase, domain 3"/>
    <property type="match status" value="2"/>
</dbReference>
<evidence type="ECO:0000256" key="6">
    <source>
        <dbReference type="RuleBase" id="RU003968"/>
    </source>
</evidence>
<dbReference type="AlphaFoldDB" id="A0A4Y7PHE4"/>
<dbReference type="VEuPathDB" id="FungiDB:BD410DRAFT_857190"/>
<evidence type="ECO:0000256" key="1">
    <source>
        <dbReference type="ARBA" id="ARBA00001974"/>
    </source>
</evidence>
<feature type="active site" description="Proton acceptor" evidence="5">
    <location>
        <position position="499"/>
    </location>
</feature>
<dbReference type="Pfam" id="PF00732">
    <property type="entry name" value="GMC_oxred_N"/>
    <property type="match status" value="2"/>
</dbReference>
<keyword evidence="3 6" id="KW-0285">Flavoprotein</keyword>
<evidence type="ECO:0000313" key="10">
    <source>
        <dbReference type="EMBL" id="TDL14893.1"/>
    </source>
</evidence>
<dbReference type="SUPFAM" id="SSF54373">
    <property type="entry name" value="FAD-linked reductases, C-terminal domain"/>
    <property type="match status" value="1"/>
</dbReference>
<feature type="chain" id="PRO_5021198973" evidence="7">
    <location>
        <begin position="23"/>
        <end position="522"/>
    </location>
</feature>
<dbReference type="PANTHER" id="PTHR11552:SF147">
    <property type="entry name" value="CHOLINE DEHYDROGENASE, MITOCHONDRIAL"/>
    <property type="match status" value="1"/>
</dbReference>
<evidence type="ECO:0000256" key="4">
    <source>
        <dbReference type="ARBA" id="ARBA00022827"/>
    </source>
</evidence>
<evidence type="ECO:0000256" key="7">
    <source>
        <dbReference type="SAM" id="SignalP"/>
    </source>
</evidence>
<protein>
    <submittedName>
        <fullName evidence="10">Aryl-alcohol oxidase</fullName>
    </submittedName>
</protein>
<keyword evidence="4 6" id="KW-0274">FAD</keyword>
<evidence type="ECO:0000313" key="11">
    <source>
        <dbReference type="Proteomes" id="UP000294933"/>
    </source>
</evidence>
<feature type="signal peptide" evidence="7">
    <location>
        <begin position="1"/>
        <end position="22"/>
    </location>
</feature>
<dbReference type="Gene3D" id="3.50.50.60">
    <property type="entry name" value="FAD/NAD(P)-binding domain"/>
    <property type="match status" value="2"/>
</dbReference>
<proteinExistence type="inferred from homology"/>
<dbReference type="InterPro" id="IPR012132">
    <property type="entry name" value="GMC_OxRdtase"/>
</dbReference>
<evidence type="ECO:0000256" key="5">
    <source>
        <dbReference type="PIRSR" id="PIRSR000137-1"/>
    </source>
</evidence>
<dbReference type="PROSITE" id="PS00623">
    <property type="entry name" value="GMC_OXRED_1"/>
    <property type="match status" value="1"/>
</dbReference>
<name>A0A4Y7PHE4_9AGAM</name>
<keyword evidence="7" id="KW-0732">Signal</keyword>
<dbReference type="STRING" id="50990.A0A4Y7PHE4"/>